<dbReference type="Proteomes" id="UP000095087">
    <property type="component" value="Unassembled WGS sequence"/>
</dbReference>
<evidence type="ECO:0008006" key="4">
    <source>
        <dbReference type="Google" id="ProtNLM"/>
    </source>
</evidence>
<name>A0A1E2RY06_9HYPH</name>
<dbReference type="OrthoDB" id="1345249at28211"/>
<evidence type="ECO:0000313" key="3">
    <source>
        <dbReference type="Proteomes" id="UP000095087"/>
    </source>
</evidence>
<dbReference type="Pfam" id="PF10109">
    <property type="entry name" value="Phage_TAC_7"/>
    <property type="match status" value="1"/>
</dbReference>
<feature type="region of interest" description="Disordered" evidence="1">
    <location>
        <begin position="1"/>
        <end position="23"/>
    </location>
</feature>
<comment type="caution">
    <text evidence="2">The sequence shown here is derived from an EMBL/GenBank/DDBJ whole genome shotgun (WGS) entry which is preliminary data.</text>
</comment>
<sequence>MTEKSEAAVAGKQTSGRPVVKLSRPLETHQGPINELTLREPVFGDYLRHGEIHKAERTKDGGLALSVDREALIGWAATLTGLDAISLEALPMRDVNALSEVLIPMVTAEGN</sequence>
<dbReference type="STRING" id="1177755.A7A08_01847"/>
<keyword evidence="3" id="KW-1185">Reference proteome</keyword>
<evidence type="ECO:0000313" key="2">
    <source>
        <dbReference type="EMBL" id="ODA67101.1"/>
    </source>
</evidence>
<dbReference type="RefSeq" id="WP_069095125.1">
    <property type="nucleotide sequence ID" value="NZ_MASI01000004.1"/>
</dbReference>
<dbReference type="EMBL" id="MASI01000004">
    <property type="protein sequence ID" value="ODA67101.1"/>
    <property type="molecule type" value="Genomic_DNA"/>
</dbReference>
<protein>
    <recommendedName>
        <fullName evidence="4">Phage tail protein E</fullName>
    </recommendedName>
</protein>
<reference evidence="2 3" key="1">
    <citation type="submission" date="2016-07" db="EMBL/GenBank/DDBJ databases">
        <title>Draft genome sequence of Methyloligella halotolerans C2T (VKM B-2706T=CCUG 61687T=DSM 25045T), a halotolerant polyhydroxybutyrate accumulating methylotroph.</title>
        <authorList>
            <person name="Vasilenko O.V."/>
            <person name="Doronina N.V."/>
            <person name="Poroshina M.N."/>
            <person name="Tarlachkov S.V."/>
            <person name="Trotsenko Y.A."/>
        </authorList>
    </citation>
    <scope>NUCLEOTIDE SEQUENCE [LARGE SCALE GENOMIC DNA]</scope>
    <source>
        <strain evidence="2 3">VKM B-2706</strain>
    </source>
</reference>
<dbReference type="AlphaFoldDB" id="A0A1E2RY06"/>
<proteinExistence type="predicted"/>
<dbReference type="InterPro" id="IPR019289">
    <property type="entry name" value="Phage_tail_E/E"/>
</dbReference>
<organism evidence="2 3">
    <name type="scientific">Methyloligella halotolerans</name>
    <dbReference type="NCBI Taxonomy" id="1177755"/>
    <lineage>
        <taxon>Bacteria</taxon>
        <taxon>Pseudomonadati</taxon>
        <taxon>Pseudomonadota</taxon>
        <taxon>Alphaproteobacteria</taxon>
        <taxon>Hyphomicrobiales</taxon>
        <taxon>Hyphomicrobiaceae</taxon>
        <taxon>Methyloligella</taxon>
    </lineage>
</organism>
<accession>A0A1E2RY06</accession>
<evidence type="ECO:0000256" key="1">
    <source>
        <dbReference type="SAM" id="MobiDB-lite"/>
    </source>
</evidence>
<gene>
    <name evidence="2" type="ORF">A7A08_01847</name>
</gene>